<dbReference type="InterPro" id="IPR036259">
    <property type="entry name" value="MFS_trans_sf"/>
</dbReference>
<feature type="transmembrane region" description="Helical" evidence="8">
    <location>
        <begin position="395"/>
        <end position="416"/>
    </location>
</feature>
<dbReference type="SUPFAM" id="SSF103473">
    <property type="entry name" value="MFS general substrate transporter"/>
    <property type="match status" value="1"/>
</dbReference>
<dbReference type="Gene3D" id="1.20.1250.20">
    <property type="entry name" value="MFS general substrate transporter like domains"/>
    <property type="match status" value="1"/>
</dbReference>
<feature type="transmembrane region" description="Helical" evidence="8">
    <location>
        <begin position="365"/>
        <end position="389"/>
    </location>
</feature>
<dbReference type="InterPro" id="IPR010290">
    <property type="entry name" value="TM_effector"/>
</dbReference>
<keyword evidence="11" id="KW-1185">Reference proteome</keyword>
<dbReference type="EMBL" id="CP045725">
    <property type="protein sequence ID" value="QGF23727.1"/>
    <property type="molecule type" value="Genomic_DNA"/>
</dbReference>
<keyword evidence="6 8" id="KW-0472">Membrane</keyword>
<dbReference type="RefSeq" id="WP_153572257.1">
    <property type="nucleotide sequence ID" value="NZ_CP045725.1"/>
</dbReference>
<sequence length="451" mass="47587">MSRTQAQPRPLGLTTPRRPAAPRGLFASLHLRNYRLFFFGMLLSNVGLWMFRVAQDWLVLTQLTPHSSLALGTITGLQFLPILLLSAYGGAIADRFDQRKLLMVTQTAAGLVALVQAVLVLTGSVALWHVYVLATLGGVVASFDNPARQAFVSEMVPEAYLVNAVGLNSTTFNASRLLGPGLAGLMIGAWGVGPVILINAISYAATLAALLLMDPAALHPAPRTRGRGSVRAGMAYVWRRPDVLLVLFMVFMLGTFGLNFQVTNALMATQVFHVGPEQYGLMGTVMGIGTLGAALRAASRRRPRMGVLVGGLGVFTLGMVGLAAAPSYATYIVVLVVVGVSSMTVMTSANATVQLSVEPAMRGRVMALYMMVFMGGTPVGAPLIGWIGARFGARSTLAVGAVATGVATLVALWILLRARRRTGLADEAASPLRERPAEAVTGSAEHGTMTA</sequence>
<comment type="subcellular location">
    <subcellularLocation>
        <location evidence="1">Cell membrane</location>
        <topology evidence="1">Multi-pass membrane protein</topology>
    </subcellularLocation>
</comment>
<dbReference type="PROSITE" id="PS50850">
    <property type="entry name" value="MFS"/>
    <property type="match status" value="1"/>
</dbReference>
<keyword evidence="3" id="KW-1003">Cell membrane</keyword>
<evidence type="ECO:0000256" key="5">
    <source>
        <dbReference type="ARBA" id="ARBA00022989"/>
    </source>
</evidence>
<feature type="transmembrane region" description="Helical" evidence="8">
    <location>
        <begin position="177"/>
        <end position="197"/>
    </location>
</feature>
<evidence type="ECO:0000256" key="2">
    <source>
        <dbReference type="ARBA" id="ARBA00022448"/>
    </source>
</evidence>
<accession>A0A5Q2FD69</accession>
<gene>
    <name evidence="10" type="ORF">Rai3103_08645</name>
</gene>
<dbReference type="Pfam" id="PF05977">
    <property type="entry name" value="MFS_3"/>
    <property type="match status" value="1"/>
</dbReference>
<feature type="transmembrane region" description="Helical" evidence="8">
    <location>
        <begin position="243"/>
        <end position="267"/>
    </location>
</feature>
<evidence type="ECO:0000256" key="7">
    <source>
        <dbReference type="SAM" id="MobiDB-lite"/>
    </source>
</evidence>
<reference evidence="10 11" key="1">
    <citation type="submission" date="2019-10" db="EMBL/GenBank/DDBJ databases">
        <title>Genomic analysis of Raineyella sp. CBA3103.</title>
        <authorList>
            <person name="Roh S.W."/>
        </authorList>
    </citation>
    <scope>NUCLEOTIDE SEQUENCE [LARGE SCALE GENOMIC DNA]</scope>
    <source>
        <strain evidence="10 11">CBA3103</strain>
    </source>
</reference>
<organism evidence="10 11">
    <name type="scientific">Raineyella fluvialis</name>
    <dbReference type="NCBI Taxonomy" id="2662261"/>
    <lineage>
        <taxon>Bacteria</taxon>
        <taxon>Bacillati</taxon>
        <taxon>Actinomycetota</taxon>
        <taxon>Actinomycetes</taxon>
        <taxon>Propionibacteriales</taxon>
        <taxon>Propionibacteriaceae</taxon>
        <taxon>Raineyella</taxon>
    </lineage>
</organism>
<evidence type="ECO:0000256" key="1">
    <source>
        <dbReference type="ARBA" id="ARBA00004651"/>
    </source>
</evidence>
<evidence type="ECO:0000256" key="8">
    <source>
        <dbReference type="SAM" id="Phobius"/>
    </source>
</evidence>
<dbReference type="GO" id="GO:0005886">
    <property type="term" value="C:plasma membrane"/>
    <property type="evidence" value="ECO:0007669"/>
    <property type="project" value="UniProtKB-SubCell"/>
</dbReference>
<dbReference type="KEGG" id="rain:Rai3103_08645"/>
<dbReference type="Proteomes" id="UP000386847">
    <property type="component" value="Chromosome"/>
</dbReference>
<feature type="region of interest" description="Disordered" evidence="7">
    <location>
        <begin position="427"/>
        <end position="451"/>
    </location>
</feature>
<proteinExistence type="predicted"/>
<feature type="transmembrane region" description="Helical" evidence="8">
    <location>
        <begin position="36"/>
        <end position="54"/>
    </location>
</feature>
<evidence type="ECO:0000259" key="9">
    <source>
        <dbReference type="PROSITE" id="PS50850"/>
    </source>
</evidence>
<dbReference type="CDD" id="cd06173">
    <property type="entry name" value="MFS_MefA_like"/>
    <property type="match status" value="1"/>
</dbReference>
<name>A0A5Q2FD69_9ACTN</name>
<dbReference type="AlphaFoldDB" id="A0A5Q2FD69"/>
<evidence type="ECO:0000313" key="11">
    <source>
        <dbReference type="Proteomes" id="UP000386847"/>
    </source>
</evidence>
<feature type="transmembrane region" description="Helical" evidence="8">
    <location>
        <begin position="66"/>
        <end position="89"/>
    </location>
</feature>
<protein>
    <submittedName>
        <fullName evidence="10">MFS transporter</fullName>
    </submittedName>
</protein>
<dbReference type="GO" id="GO:0022857">
    <property type="term" value="F:transmembrane transporter activity"/>
    <property type="evidence" value="ECO:0007669"/>
    <property type="project" value="InterPro"/>
</dbReference>
<evidence type="ECO:0000256" key="3">
    <source>
        <dbReference type="ARBA" id="ARBA00022475"/>
    </source>
</evidence>
<keyword evidence="4 8" id="KW-0812">Transmembrane</keyword>
<evidence type="ECO:0000256" key="4">
    <source>
        <dbReference type="ARBA" id="ARBA00022692"/>
    </source>
</evidence>
<feature type="transmembrane region" description="Helical" evidence="8">
    <location>
        <begin position="279"/>
        <end position="298"/>
    </location>
</feature>
<feature type="domain" description="Major facilitator superfamily (MFS) profile" evidence="9">
    <location>
        <begin position="28"/>
        <end position="419"/>
    </location>
</feature>
<feature type="transmembrane region" description="Helical" evidence="8">
    <location>
        <begin position="305"/>
        <end position="325"/>
    </location>
</feature>
<evidence type="ECO:0000256" key="6">
    <source>
        <dbReference type="ARBA" id="ARBA00023136"/>
    </source>
</evidence>
<keyword evidence="2" id="KW-0813">Transport</keyword>
<evidence type="ECO:0000313" key="10">
    <source>
        <dbReference type="EMBL" id="QGF23727.1"/>
    </source>
</evidence>
<keyword evidence="5 8" id="KW-1133">Transmembrane helix</keyword>
<feature type="transmembrane region" description="Helical" evidence="8">
    <location>
        <begin position="331"/>
        <end position="353"/>
    </location>
</feature>
<dbReference type="PANTHER" id="PTHR23513">
    <property type="entry name" value="INTEGRAL MEMBRANE EFFLUX PROTEIN-RELATED"/>
    <property type="match status" value="1"/>
</dbReference>
<dbReference type="InterPro" id="IPR020846">
    <property type="entry name" value="MFS_dom"/>
</dbReference>
<dbReference type="PANTHER" id="PTHR23513:SF11">
    <property type="entry name" value="STAPHYLOFERRIN A TRANSPORTER"/>
    <property type="match status" value="1"/>
</dbReference>